<dbReference type="AlphaFoldDB" id="A0A0D2CLP7"/>
<dbReference type="GeneID" id="25331487"/>
<dbReference type="HOGENOM" id="CLU_023205_2_1_1"/>
<dbReference type="OrthoDB" id="37537at2759"/>
<evidence type="ECO:0000313" key="3">
    <source>
        <dbReference type="EMBL" id="KIW50792.1"/>
    </source>
</evidence>
<dbReference type="InterPro" id="IPR036812">
    <property type="entry name" value="NAD(P)_OxRdtase_dom_sf"/>
</dbReference>
<evidence type="ECO:0000313" key="4">
    <source>
        <dbReference type="Proteomes" id="UP000054342"/>
    </source>
</evidence>
<dbReference type="SUPFAM" id="SSF51430">
    <property type="entry name" value="NAD(P)-linked oxidoreductase"/>
    <property type="match status" value="1"/>
</dbReference>
<reference evidence="3 4" key="1">
    <citation type="submission" date="2015-01" db="EMBL/GenBank/DDBJ databases">
        <title>The Genome Sequence of Exophiala xenobiotica CBS118157.</title>
        <authorList>
            <consortium name="The Broad Institute Genomics Platform"/>
            <person name="Cuomo C."/>
            <person name="de Hoog S."/>
            <person name="Gorbushina A."/>
            <person name="Stielow B."/>
            <person name="Teixiera M."/>
            <person name="Abouelleil A."/>
            <person name="Chapman S.B."/>
            <person name="Priest M."/>
            <person name="Young S.K."/>
            <person name="Wortman J."/>
            <person name="Nusbaum C."/>
            <person name="Birren B."/>
        </authorList>
    </citation>
    <scope>NUCLEOTIDE SEQUENCE [LARGE SCALE GENOMIC DNA]</scope>
    <source>
        <strain evidence="3 4">CBS 118157</strain>
    </source>
</reference>
<dbReference type="PANTHER" id="PTHR43625">
    <property type="entry name" value="AFLATOXIN B1 ALDEHYDE REDUCTASE"/>
    <property type="match status" value="1"/>
</dbReference>
<gene>
    <name evidence="3" type="ORF">PV05_09579</name>
</gene>
<dbReference type="GO" id="GO:0016491">
    <property type="term" value="F:oxidoreductase activity"/>
    <property type="evidence" value="ECO:0007669"/>
    <property type="project" value="UniProtKB-KW"/>
</dbReference>
<dbReference type="GO" id="GO:0005737">
    <property type="term" value="C:cytoplasm"/>
    <property type="evidence" value="ECO:0007669"/>
    <property type="project" value="TreeGrafter"/>
</dbReference>
<sequence length="345" mass="37943">MPASLPQPLPTKSLGKNGPVVPAMAVGLMSLGGAYGPGGDDESRLAFLDSMHAIGATHWDDADAYGDTEDLVGRWFTVNPEKREDIFITTKFGFTGPITELKLRSDPEYVKAACARSLERMKIDCIDLYYCHRVDGKTPIELTIKAMVELKNEGKIKYIGLSEVSAPTLRRAHAVHPITALQIEYSPWALEIESGDPSVLDTCKELGIALVAYSPLGRGFLTGAIKSAADVAGDWRAMIPRFQPENFDKNFELVKKLEEVAAKKRIKSSQLVLAWLMKQWEGVHPLFGTRNIDRAKENLGALSVELTDDEVNAVRKACDECIITGIRVPESMATWQLGETPELKA</sequence>
<organism evidence="3 4">
    <name type="scientific">Exophiala xenobiotica</name>
    <dbReference type="NCBI Taxonomy" id="348802"/>
    <lineage>
        <taxon>Eukaryota</taxon>
        <taxon>Fungi</taxon>
        <taxon>Dikarya</taxon>
        <taxon>Ascomycota</taxon>
        <taxon>Pezizomycotina</taxon>
        <taxon>Eurotiomycetes</taxon>
        <taxon>Chaetothyriomycetidae</taxon>
        <taxon>Chaetothyriales</taxon>
        <taxon>Herpotrichiellaceae</taxon>
        <taxon>Exophiala</taxon>
    </lineage>
</organism>
<feature type="domain" description="NADP-dependent oxidoreductase" evidence="2">
    <location>
        <begin position="24"/>
        <end position="317"/>
    </location>
</feature>
<dbReference type="PANTHER" id="PTHR43625:SF40">
    <property type="entry name" value="ALDO-KETO REDUCTASE YAKC [NADP(+)]"/>
    <property type="match status" value="1"/>
</dbReference>
<dbReference type="Proteomes" id="UP000054342">
    <property type="component" value="Unassembled WGS sequence"/>
</dbReference>
<name>A0A0D2CLP7_9EURO</name>
<dbReference type="RefSeq" id="XP_013311376.1">
    <property type="nucleotide sequence ID" value="XM_013455922.1"/>
</dbReference>
<dbReference type="InterPro" id="IPR050791">
    <property type="entry name" value="Aldo-Keto_reductase"/>
</dbReference>
<evidence type="ECO:0000259" key="2">
    <source>
        <dbReference type="Pfam" id="PF00248"/>
    </source>
</evidence>
<dbReference type="Gene3D" id="3.20.20.100">
    <property type="entry name" value="NADP-dependent oxidoreductase domain"/>
    <property type="match status" value="1"/>
</dbReference>
<protein>
    <recommendedName>
        <fullName evidence="2">NADP-dependent oxidoreductase domain-containing protein</fullName>
    </recommendedName>
</protein>
<dbReference type="STRING" id="348802.A0A0D2CLP7"/>
<accession>A0A0D2CLP7</accession>
<proteinExistence type="predicted"/>
<dbReference type="InterPro" id="IPR023210">
    <property type="entry name" value="NADP_OxRdtase_dom"/>
</dbReference>
<evidence type="ECO:0000256" key="1">
    <source>
        <dbReference type="ARBA" id="ARBA00023002"/>
    </source>
</evidence>
<dbReference type="Pfam" id="PF00248">
    <property type="entry name" value="Aldo_ket_red"/>
    <property type="match status" value="1"/>
</dbReference>
<keyword evidence="4" id="KW-1185">Reference proteome</keyword>
<keyword evidence="1" id="KW-0560">Oxidoreductase</keyword>
<dbReference type="EMBL" id="KN847322">
    <property type="protein sequence ID" value="KIW50792.1"/>
    <property type="molecule type" value="Genomic_DNA"/>
</dbReference>